<evidence type="ECO:0000313" key="2">
    <source>
        <dbReference type="EMBL" id="PQD94490.1"/>
    </source>
</evidence>
<name>A0A2S7MXJ4_9BACI</name>
<evidence type="ECO:0000313" key="3">
    <source>
        <dbReference type="Proteomes" id="UP000239663"/>
    </source>
</evidence>
<organism evidence="2 3">
    <name type="scientific">Pradoshia eiseniae</name>
    <dbReference type="NCBI Taxonomy" id="2064768"/>
    <lineage>
        <taxon>Bacteria</taxon>
        <taxon>Bacillati</taxon>
        <taxon>Bacillota</taxon>
        <taxon>Bacilli</taxon>
        <taxon>Bacillales</taxon>
        <taxon>Bacillaceae</taxon>
        <taxon>Pradoshia</taxon>
    </lineage>
</organism>
<accession>A0A2S7MXJ4</accession>
<reference evidence="2 3" key="1">
    <citation type="submission" date="2017-12" db="EMBL/GenBank/DDBJ databases">
        <title>Taxonomic description and draft genome of Pradoshia cofamensis Gen. nov., sp. nov., a thermotolerant bacillale isolated from anterior gut of earthworm Eisenia fetida.</title>
        <authorList>
            <person name="Saha T."/>
            <person name="Chakraborty R."/>
        </authorList>
    </citation>
    <scope>NUCLEOTIDE SEQUENCE [LARGE SCALE GENOMIC DNA]</scope>
    <source>
        <strain evidence="2 3">EAG3</strain>
    </source>
</reference>
<evidence type="ECO:0000256" key="1">
    <source>
        <dbReference type="SAM" id="SignalP"/>
    </source>
</evidence>
<proteinExistence type="predicted"/>
<keyword evidence="1" id="KW-0732">Signal</keyword>
<comment type="caution">
    <text evidence="2">The sequence shown here is derived from an EMBL/GenBank/DDBJ whole genome shotgun (WGS) entry which is preliminary data.</text>
</comment>
<dbReference type="Proteomes" id="UP000239663">
    <property type="component" value="Unassembled WGS sequence"/>
</dbReference>
<feature type="signal peptide" evidence="1">
    <location>
        <begin position="1"/>
        <end position="24"/>
    </location>
</feature>
<dbReference type="SUPFAM" id="SSF69318">
    <property type="entry name" value="Integrin alpha N-terminal domain"/>
    <property type="match status" value="1"/>
</dbReference>
<protein>
    <recommendedName>
        <fullName evidence="4">VCBS repeat-containing protein</fullName>
    </recommendedName>
</protein>
<dbReference type="InterPro" id="IPR028994">
    <property type="entry name" value="Integrin_alpha_N"/>
</dbReference>
<sequence length="247" mass="27850">MKAVKYVFLCACFLFVNFPLQADAAQKSEEVKLKSYMIDVTGDGQKDQLTLYGIPFNEKTKYFKEFKLVSINQKGKAVHHVTGGFSPSLLFADINSDRALEVILEIPTGGSAHSCDYYAFNVYNQEIEELPLPKPLNLNGSFKNNYRANFIIPENNQSFVLNLIKHKPVYDKLGLYKKGKLNEPQETLIGEFHSLTAKDVNHDGINELIGKQTISGASVSDVIAEVSSFWNYEQEKWVLKNVLVNSK</sequence>
<dbReference type="AlphaFoldDB" id="A0A2S7MXJ4"/>
<dbReference type="EMBL" id="PKOZ01000009">
    <property type="protein sequence ID" value="PQD94490.1"/>
    <property type="molecule type" value="Genomic_DNA"/>
</dbReference>
<keyword evidence="3" id="KW-1185">Reference proteome</keyword>
<evidence type="ECO:0008006" key="4">
    <source>
        <dbReference type="Google" id="ProtNLM"/>
    </source>
</evidence>
<gene>
    <name evidence="2" type="ORF">CYL18_13855</name>
</gene>
<feature type="chain" id="PRO_5015633930" description="VCBS repeat-containing protein" evidence="1">
    <location>
        <begin position="25"/>
        <end position="247"/>
    </location>
</feature>